<dbReference type="InterPro" id="IPR001789">
    <property type="entry name" value="Sig_transdc_resp-reg_receiver"/>
</dbReference>
<dbReference type="SMART" id="SM00862">
    <property type="entry name" value="Trans_reg_C"/>
    <property type="match status" value="1"/>
</dbReference>
<dbReference type="PROSITE" id="PS51755">
    <property type="entry name" value="OMPR_PHOB"/>
    <property type="match status" value="1"/>
</dbReference>
<evidence type="ECO:0000313" key="8">
    <source>
        <dbReference type="EMBL" id="SFE88037.1"/>
    </source>
</evidence>
<dbReference type="PANTHER" id="PTHR48111:SF40">
    <property type="entry name" value="PHOSPHATE REGULON TRANSCRIPTIONAL REGULATORY PROTEIN PHOB"/>
    <property type="match status" value="1"/>
</dbReference>
<evidence type="ECO:0000256" key="4">
    <source>
        <dbReference type="PROSITE-ProRule" id="PRU00169"/>
    </source>
</evidence>
<gene>
    <name evidence="8" type="ORF">SAMN05421541_104199</name>
</gene>
<dbReference type="Gene3D" id="3.40.50.2300">
    <property type="match status" value="1"/>
</dbReference>
<dbReference type="SMART" id="SM00448">
    <property type="entry name" value="REC"/>
    <property type="match status" value="1"/>
</dbReference>
<proteinExistence type="predicted"/>
<dbReference type="PROSITE" id="PS50110">
    <property type="entry name" value="RESPONSE_REGULATORY"/>
    <property type="match status" value="1"/>
</dbReference>
<evidence type="ECO:0000256" key="5">
    <source>
        <dbReference type="PROSITE-ProRule" id="PRU01091"/>
    </source>
</evidence>
<dbReference type="InterPro" id="IPR036388">
    <property type="entry name" value="WH-like_DNA-bd_sf"/>
</dbReference>
<keyword evidence="3 5" id="KW-0238">DNA-binding</keyword>
<dbReference type="STRING" id="35752.SAMN05421541_104199"/>
<feature type="modified residue" description="4-aspartylphosphate" evidence="4">
    <location>
        <position position="43"/>
    </location>
</feature>
<keyword evidence="9" id="KW-1185">Reference proteome</keyword>
<protein>
    <submittedName>
        <fullName evidence="8">DNA-binding response regulator, OmpR family, contains REC and winged-helix (WHTH) domain</fullName>
    </submittedName>
</protein>
<feature type="domain" description="Response regulatory" evidence="6">
    <location>
        <begin position="1"/>
        <end position="107"/>
    </location>
</feature>
<evidence type="ECO:0000256" key="2">
    <source>
        <dbReference type="ARBA" id="ARBA00023012"/>
    </source>
</evidence>
<dbReference type="InterPro" id="IPR011006">
    <property type="entry name" value="CheY-like_superfamily"/>
</dbReference>
<dbReference type="InterPro" id="IPR001867">
    <property type="entry name" value="OmpR/PhoB-type_DNA-bd"/>
</dbReference>
<dbReference type="GO" id="GO:0032993">
    <property type="term" value="C:protein-DNA complex"/>
    <property type="evidence" value="ECO:0007669"/>
    <property type="project" value="TreeGrafter"/>
</dbReference>
<dbReference type="Proteomes" id="UP000199645">
    <property type="component" value="Unassembled WGS sequence"/>
</dbReference>
<dbReference type="GO" id="GO:0000976">
    <property type="term" value="F:transcription cis-regulatory region binding"/>
    <property type="evidence" value="ECO:0007669"/>
    <property type="project" value="TreeGrafter"/>
</dbReference>
<reference evidence="8 9" key="1">
    <citation type="submission" date="2016-10" db="EMBL/GenBank/DDBJ databases">
        <authorList>
            <person name="de Groot N.N."/>
        </authorList>
    </citation>
    <scope>NUCLEOTIDE SEQUENCE [LARGE SCALE GENOMIC DNA]</scope>
    <source>
        <strain evidence="8 9">DSM 43019</strain>
    </source>
</reference>
<evidence type="ECO:0000259" key="7">
    <source>
        <dbReference type="PROSITE" id="PS51755"/>
    </source>
</evidence>
<feature type="DNA-binding region" description="OmpR/PhoB-type" evidence="5">
    <location>
        <begin position="118"/>
        <end position="217"/>
    </location>
</feature>
<dbReference type="InterPro" id="IPR039420">
    <property type="entry name" value="WalR-like"/>
</dbReference>
<dbReference type="GO" id="GO:0000156">
    <property type="term" value="F:phosphorelay response regulator activity"/>
    <property type="evidence" value="ECO:0007669"/>
    <property type="project" value="TreeGrafter"/>
</dbReference>
<evidence type="ECO:0000313" key="9">
    <source>
        <dbReference type="Proteomes" id="UP000199645"/>
    </source>
</evidence>
<dbReference type="EMBL" id="FONV01000004">
    <property type="protein sequence ID" value="SFE88037.1"/>
    <property type="molecule type" value="Genomic_DNA"/>
</dbReference>
<evidence type="ECO:0000259" key="6">
    <source>
        <dbReference type="PROSITE" id="PS50110"/>
    </source>
</evidence>
<accession>A0A1I2E5P6</accession>
<dbReference type="SUPFAM" id="SSF46894">
    <property type="entry name" value="C-terminal effector domain of the bipartite response regulators"/>
    <property type="match status" value="1"/>
</dbReference>
<dbReference type="GO" id="GO:0006355">
    <property type="term" value="P:regulation of DNA-templated transcription"/>
    <property type="evidence" value="ECO:0007669"/>
    <property type="project" value="InterPro"/>
</dbReference>
<keyword evidence="2" id="KW-0902">Two-component regulatory system</keyword>
<keyword evidence="1 4" id="KW-0597">Phosphoprotein</keyword>
<dbReference type="Pfam" id="PF00486">
    <property type="entry name" value="Trans_reg_C"/>
    <property type="match status" value="1"/>
</dbReference>
<dbReference type="Gene3D" id="6.10.250.690">
    <property type="match status" value="1"/>
</dbReference>
<feature type="domain" description="OmpR/PhoB-type" evidence="7">
    <location>
        <begin position="118"/>
        <end position="217"/>
    </location>
</feature>
<dbReference type="AlphaFoldDB" id="A0A1I2E5P6"/>
<dbReference type="Pfam" id="PF00072">
    <property type="entry name" value="Response_reg"/>
    <property type="match status" value="1"/>
</dbReference>
<dbReference type="CDD" id="cd00383">
    <property type="entry name" value="trans_reg_C"/>
    <property type="match status" value="1"/>
</dbReference>
<dbReference type="GO" id="GO:0005829">
    <property type="term" value="C:cytosol"/>
    <property type="evidence" value="ECO:0007669"/>
    <property type="project" value="TreeGrafter"/>
</dbReference>
<sequence>MEDDHPVAESLRRGLGRYGFEVDWVTDGRSALAAAPCDLVLLDLGLPDTDGLDVCRELRARGSVPIIVISARAEEVDRVVGLELGADDYVSKPFGMREVIARIRAVLRRSAGSGADNAPTSVNGPLPERLVVDRRARRVLMDGAEVALTPREYDLLAYLATEPGRLFTREQIMESVWDTNWFGPTKTLDVHIGALRRKLGAAIALETVRGVGFRLVAAS</sequence>
<evidence type="ECO:0000256" key="1">
    <source>
        <dbReference type="ARBA" id="ARBA00022553"/>
    </source>
</evidence>
<evidence type="ECO:0000256" key="3">
    <source>
        <dbReference type="ARBA" id="ARBA00023125"/>
    </source>
</evidence>
<dbReference type="SUPFAM" id="SSF52172">
    <property type="entry name" value="CheY-like"/>
    <property type="match status" value="1"/>
</dbReference>
<dbReference type="PANTHER" id="PTHR48111">
    <property type="entry name" value="REGULATOR OF RPOS"/>
    <property type="match status" value="1"/>
</dbReference>
<organism evidence="8 9">
    <name type="scientific">Actinoplanes philippinensis</name>
    <dbReference type="NCBI Taxonomy" id="35752"/>
    <lineage>
        <taxon>Bacteria</taxon>
        <taxon>Bacillati</taxon>
        <taxon>Actinomycetota</taxon>
        <taxon>Actinomycetes</taxon>
        <taxon>Micromonosporales</taxon>
        <taxon>Micromonosporaceae</taxon>
        <taxon>Actinoplanes</taxon>
    </lineage>
</organism>
<dbReference type="Gene3D" id="1.10.10.10">
    <property type="entry name" value="Winged helix-like DNA-binding domain superfamily/Winged helix DNA-binding domain"/>
    <property type="match status" value="1"/>
</dbReference>
<name>A0A1I2E5P6_9ACTN</name>
<dbReference type="InterPro" id="IPR016032">
    <property type="entry name" value="Sig_transdc_resp-reg_C-effctor"/>
</dbReference>